<dbReference type="FunFam" id="2.40.70.10:FF:000016">
    <property type="entry name" value="Probable aspartic protease At2g35615"/>
    <property type="match status" value="1"/>
</dbReference>
<accession>A0ABD1ZBL3</accession>
<dbReference type="CDD" id="cd05472">
    <property type="entry name" value="cnd41_like"/>
    <property type="match status" value="1"/>
</dbReference>
<evidence type="ECO:0000256" key="6">
    <source>
        <dbReference type="ARBA" id="ARBA00023180"/>
    </source>
</evidence>
<dbReference type="InterPro" id="IPR001461">
    <property type="entry name" value="Aspartic_peptidase_A1"/>
</dbReference>
<dbReference type="FunFam" id="2.40.70.10:FF:000033">
    <property type="entry name" value="Aspartyl protease family protein"/>
    <property type="match status" value="1"/>
</dbReference>
<evidence type="ECO:0000256" key="12">
    <source>
        <dbReference type="SAM" id="SignalP"/>
    </source>
</evidence>
<dbReference type="InterPro" id="IPR051708">
    <property type="entry name" value="Plant_Aspart_Prot_A1"/>
</dbReference>
<keyword evidence="3 12" id="KW-0732">Signal</keyword>
<feature type="active site" evidence="10">
    <location>
        <position position="179"/>
    </location>
</feature>
<evidence type="ECO:0000256" key="1">
    <source>
        <dbReference type="ARBA" id="ARBA00007447"/>
    </source>
</evidence>
<dbReference type="SUPFAM" id="SSF50630">
    <property type="entry name" value="Acid proteases"/>
    <property type="match status" value="1"/>
</dbReference>
<evidence type="ECO:0000256" key="2">
    <source>
        <dbReference type="ARBA" id="ARBA00022670"/>
    </source>
</evidence>
<evidence type="ECO:0000256" key="3">
    <source>
        <dbReference type="ARBA" id="ARBA00022729"/>
    </source>
</evidence>
<dbReference type="Proteomes" id="UP001605036">
    <property type="component" value="Unassembled WGS sequence"/>
</dbReference>
<dbReference type="PROSITE" id="PS51767">
    <property type="entry name" value="PEPTIDASE_A1"/>
    <property type="match status" value="1"/>
</dbReference>
<keyword evidence="4 11" id="KW-0064">Aspartyl protease</keyword>
<dbReference type="GO" id="GO:0006508">
    <property type="term" value="P:proteolysis"/>
    <property type="evidence" value="ECO:0007669"/>
    <property type="project" value="UniProtKB-KW"/>
</dbReference>
<evidence type="ECO:0000256" key="10">
    <source>
        <dbReference type="PIRSR" id="PIRSR601461-1"/>
    </source>
</evidence>
<feature type="chain" id="PRO_5044832976" description="nepenthesin" evidence="12">
    <location>
        <begin position="22"/>
        <end position="514"/>
    </location>
</feature>
<dbReference type="Gene3D" id="2.40.70.10">
    <property type="entry name" value="Acid Proteases"/>
    <property type="match status" value="2"/>
</dbReference>
<dbReference type="EMBL" id="JBHFFA010000002">
    <property type="protein sequence ID" value="KAL2645207.1"/>
    <property type="molecule type" value="Genomic_DNA"/>
</dbReference>
<evidence type="ECO:0000256" key="7">
    <source>
        <dbReference type="ARBA" id="ARBA00051299"/>
    </source>
</evidence>
<dbReference type="AlphaFoldDB" id="A0ABD1ZBL3"/>
<dbReference type="PRINTS" id="PR00792">
    <property type="entry name" value="PEPSIN"/>
</dbReference>
<dbReference type="Pfam" id="PF14543">
    <property type="entry name" value="TAXi_N"/>
    <property type="match status" value="1"/>
</dbReference>
<name>A0ABD1ZBL3_9MARC</name>
<keyword evidence="2 11" id="KW-0645">Protease</keyword>
<evidence type="ECO:0000256" key="9">
    <source>
        <dbReference type="ARBA" id="ARBA00067063"/>
    </source>
</evidence>
<gene>
    <name evidence="14" type="ORF">R1flu_012794</name>
</gene>
<evidence type="ECO:0000256" key="5">
    <source>
        <dbReference type="ARBA" id="ARBA00022801"/>
    </source>
</evidence>
<dbReference type="PROSITE" id="PS00141">
    <property type="entry name" value="ASP_PROTEASE"/>
    <property type="match status" value="2"/>
</dbReference>
<dbReference type="GO" id="GO:0004190">
    <property type="term" value="F:aspartic-type endopeptidase activity"/>
    <property type="evidence" value="ECO:0007669"/>
    <property type="project" value="UniProtKB-KW"/>
</dbReference>
<dbReference type="Pfam" id="PF14541">
    <property type="entry name" value="TAXi_C"/>
    <property type="match status" value="1"/>
</dbReference>
<dbReference type="InterPro" id="IPR033873">
    <property type="entry name" value="CND41-like"/>
</dbReference>
<sequence length="514" mass="55706">MRGACIWVVVLTLAVESLVDARALDDKKNFQTQVLQLGNLPDYRSSKNPESFGGSIKTETVSDADGLVVGLWHRYSPNSPFIPKDAKRSDLIRESILRDKQRLAMFADQIEMASRGLTLNDLSVPQDDPTTTAMQMESTSSGSPDLVSPVISGLTLGSGEYFTRLDVGTPEVPSYLVVDTGSDILWMQCAPCANCYSQRDTVFNPMNSSSYETLSCSAEFCQALDVAGCKENKCMYQVSYGDGSFTVGQFSVETFTMGTAKKGEKVKVKNVPFGCGHDNEGLFVGAAGILGLGKGSLALPNRLDAKYAKRFSYCLVNRDSGEENPSLLIFGDAAIPSADSKIKYTPQLFNERIPSFYYVGLSGISVGGSLLEIPSGTFELRANTGKGGVIVDSGTAITWFNAAGYEILRDAFREGTAHLPGSTSPFELFDTCYDLSNYTSVEVPTLTMHFEGGAELDLPAKNYVIPVDEIGRYCLAFASSASNFSIIGNVQQQNFRVVYDNVASRIGFEPNQCL</sequence>
<dbReference type="InterPro" id="IPR033121">
    <property type="entry name" value="PEPTIDASE_A1"/>
</dbReference>
<organism evidence="14 15">
    <name type="scientific">Riccia fluitans</name>
    <dbReference type="NCBI Taxonomy" id="41844"/>
    <lineage>
        <taxon>Eukaryota</taxon>
        <taxon>Viridiplantae</taxon>
        <taxon>Streptophyta</taxon>
        <taxon>Embryophyta</taxon>
        <taxon>Marchantiophyta</taxon>
        <taxon>Marchantiopsida</taxon>
        <taxon>Marchantiidae</taxon>
        <taxon>Marchantiales</taxon>
        <taxon>Ricciaceae</taxon>
        <taxon>Riccia</taxon>
    </lineage>
</organism>
<evidence type="ECO:0000256" key="4">
    <source>
        <dbReference type="ARBA" id="ARBA00022750"/>
    </source>
</evidence>
<dbReference type="PANTHER" id="PTHR47967:SF60">
    <property type="entry name" value="PROTEIN ASPARTIC PROTEASE IN GUARD CELL 1-LIKE"/>
    <property type="match status" value="1"/>
</dbReference>
<protein>
    <recommendedName>
        <fullName evidence="9">nepenthesin</fullName>
        <ecNumber evidence="9">3.4.23.12</ecNumber>
    </recommendedName>
</protein>
<evidence type="ECO:0000256" key="8">
    <source>
        <dbReference type="ARBA" id="ARBA00053221"/>
    </source>
</evidence>
<comment type="similarity">
    <text evidence="1 11">Belongs to the peptidase A1 family.</text>
</comment>
<dbReference type="InterPro" id="IPR032799">
    <property type="entry name" value="TAXi_C"/>
</dbReference>
<comment type="catalytic activity">
    <reaction evidence="7">
        <text>Similar to pepsin, but also cleaves on either side of Asp and at Lys-|-Arg.</text>
        <dbReference type="EC" id="3.4.23.12"/>
    </reaction>
</comment>
<reference evidence="14 15" key="1">
    <citation type="submission" date="2024-09" db="EMBL/GenBank/DDBJ databases">
        <title>Chromosome-scale assembly of Riccia fluitans.</title>
        <authorList>
            <person name="Paukszto L."/>
            <person name="Sawicki J."/>
            <person name="Karawczyk K."/>
            <person name="Piernik-Szablinska J."/>
            <person name="Szczecinska M."/>
            <person name="Mazdziarz M."/>
        </authorList>
    </citation>
    <scope>NUCLEOTIDE SEQUENCE [LARGE SCALE GENOMIC DNA]</scope>
    <source>
        <strain evidence="14">Rf_01</strain>
        <tissue evidence="14">Aerial parts of the thallus</tissue>
    </source>
</reference>
<feature type="domain" description="Peptidase A1" evidence="13">
    <location>
        <begin position="161"/>
        <end position="509"/>
    </location>
</feature>
<comment type="caution">
    <text evidence="14">The sequence shown here is derived from an EMBL/GenBank/DDBJ whole genome shotgun (WGS) entry which is preliminary data.</text>
</comment>
<evidence type="ECO:0000259" key="13">
    <source>
        <dbReference type="PROSITE" id="PS51767"/>
    </source>
</evidence>
<dbReference type="InterPro" id="IPR032861">
    <property type="entry name" value="TAXi_N"/>
</dbReference>
<feature type="active site" evidence="10">
    <location>
        <position position="392"/>
    </location>
</feature>
<dbReference type="PANTHER" id="PTHR47967">
    <property type="entry name" value="OS07G0603500 PROTEIN-RELATED"/>
    <property type="match status" value="1"/>
</dbReference>
<evidence type="ECO:0000313" key="14">
    <source>
        <dbReference type="EMBL" id="KAL2645207.1"/>
    </source>
</evidence>
<comment type="function">
    <text evidence="8">Extracellular proteinase found in the pitcher fluid of carnivorous plants. Digest prey for nitrogen uptake.</text>
</comment>
<evidence type="ECO:0000256" key="11">
    <source>
        <dbReference type="RuleBase" id="RU000454"/>
    </source>
</evidence>
<proteinExistence type="inferred from homology"/>
<dbReference type="EC" id="3.4.23.12" evidence="9"/>
<keyword evidence="5 11" id="KW-0378">Hydrolase</keyword>
<evidence type="ECO:0000313" key="15">
    <source>
        <dbReference type="Proteomes" id="UP001605036"/>
    </source>
</evidence>
<dbReference type="InterPro" id="IPR021109">
    <property type="entry name" value="Peptidase_aspartic_dom_sf"/>
</dbReference>
<keyword evidence="15" id="KW-1185">Reference proteome</keyword>
<feature type="signal peptide" evidence="12">
    <location>
        <begin position="1"/>
        <end position="21"/>
    </location>
</feature>
<keyword evidence="6" id="KW-0325">Glycoprotein</keyword>
<dbReference type="InterPro" id="IPR001969">
    <property type="entry name" value="Aspartic_peptidase_AS"/>
</dbReference>